<dbReference type="Gene3D" id="3.30.1360.10">
    <property type="entry name" value="RNA polymerase, RBP11-like subunit"/>
    <property type="match status" value="1"/>
</dbReference>
<dbReference type="Pfam" id="PF01193">
    <property type="entry name" value="RNA_pol_L"/>
    <property type="match status" value="1"/>
</dbReference>
<feature type="compositionally biased region" description="Acidic residues" evidence="13">
    <location>
        <begin position="374"/>
        <end position="386"/>
    </location>
</feature>
<feature type="domain" description="DNA-directed RNA polymerase RpoA/D/Rpb3-type" evidence="14">
    <location>
        <begin position="18"/>
        <end position="225"/>
    </location>
</feature>
<comment type="caution">
    <text evidence="15">The sequence shown here is derived from an EMBL/GenBank/DDBJ whole genome shotgun (WGS) entry which is preliminary data.</text>
</comment>
<organism evidence="15 16">
    <name type="scientific">Nakamurella flavida</name>
    <dbReference type="NCBI Taxonomy" id="363630"/>
    <lineage>
        <taxon>Bacteria</taxon>
        <taxon>Bacillati</taxon>
        <taxon>Actinomycetota</taxon>
        <taxon>Actinomycetes</taxon>
        <taxon>Nakamurellales</taxon>
        <taxon>Nakamurellaceae</taxon>
        <taxon>Nakamurella</taxon>
    </lineage>
</organism>
<dbReference type="Gene3D" id="1.10.150.20">
    <property type="entry name" value="5' to 3' exonuclease, C-terminal subdomain"/>
    <property type="match status" value="1"/>
</dbReference>
<comment type="catalytic activity">
    <reaction evidence="10 12">
        <text>RNA(n) + a ribonucleoside 5'-triphosphate = RNA(n+1) + diphosphate</text>
        <dbReference type="Rhea" id="RHEA:21248"/>
        <dbReference type="Rhea" id="RHEA-COMP:14527"/>
        <dbReference type="Rhea" id="RHEA-COMP:17342"/>
        <dbReference type="ChEBI" id="CHEBI:33019"/>
        <dbReference type="ChEBI" id="CHEBI:61557"/>
        <dbReference type="ChEBI" id="CHEBI:140395"/>
        <dbReference type="EC" id="2.7.7.6"/>
    </reaction>
</comment>
<dbReference type="InterPro" id="IPR011773">
    <property type="entry name" value="DNA-dir_RpoA"/>
</dbReference>
<dbReference type="SUPFAM" id="SSF55257">
    <property type="entry name" value="RBP11-like subunits of RNA polymerase"/>
    <property type="match status" value="1"/>
</dbReference>
<dbReference type="EC" id="2.7.7.6" evidence="2 12"/>
<dbReference type="InterPro" id="IPR036643">
    <property type="entry name" value="RNApol_insert_sf"/>
</dbReference>
<dbReference type="SUPFAM" id="SSF47789">
    <property type="entry name" value="C-terminal domain of RNA polymerase alpha subunit"/>
    <property type="match status" value="1"/>
</dbReference>
<evidence type="ECO:0000256" key="7">
    <source>
        <dbReference type="ARBA" id="ARBA00023163"/>
    </source>
</evidence>
<evidence type="ECO:0000256" key="4">
    <source>
        <dbReference type="ARBA" id="ARBA00022478"/>
    </source>
</evidence>
<dbReference type="Pfam" id="PF03118">
    <property type="entry name" value="RNA_pol_A_CTD"/>
    <property type="match status" value="1"/>
</dbReference>
<dbReference type="GO" id="GO:0003677">
    <property type="term" value="F:DNA binding"/>
    <property type="evidence" value="ECO:0007669"/>
    <property type="project" value="UniProtKB-UniRule"/>
</dbReference>
<evidence type="ECO:0000256" key="12">
    <source>
        <dbReference type="HAMAP-Rule" id="MF_00059"/>
    </source>
</evidence>
<dbReference type="FunFam" id="1.10.150.20:FF:000001">
    <property type="entry name" value="DNA-directed RNA polymerase subunit alpha"/>
    <property type="match status" value="1"/>
</dbReference>
<dbReference type="NCBIfam" id="NF003514">
    <property type="entry name" value="PRK05182.1-4"/>
    <property type="match status" value="1"/>
</dbReference>
<dbReference type="NCBIfam" id="TIGR02027">
    <property type="entry name" value="rpoA"/>
    <property type="match status" value="1"/>
</dbReference>
<feature type="region of interest" description="Alpha N-terminal domain (alpha-NTD)" evidence="12">
    <location>
        <begin position="1"/>
        <end position="229"/>
    </location>
</feature>
<comment type="similarity">
    <text evidence="1 12">Belongs to the RNA polymerase alpha chain family.</text>
</comment>
<evidence type="ECO:0000256" key="9">
    <source>
        <dbReference type="ARBA" id="ARBA00033070"/>
    </source>
</evidence>
<comment type="domain">
    <text evidence="12">The N-terminal domain is essential for RNAP assembly and basal transcription, whereas the C-terminal domain is involved in interaction with transcriptional regulators and with upstream promoter elements.</text>
</comment>
<dbReference type="Proteomes" id="UP000663801">
    <property type="component" value="Unassembled WGS sequence"/>
</dbReference>
<evidence type="ECO:0000256" key="6">
    <source>
        <dbReference type="ARBA" id="ARBA00022695"/>
    </source>
</evidence>
<dbReference type="EMBL" id="JAERWL010000005">
    <property type="protein sequence ID" value="MBM9475889.1"/>
    <property type="molecule type" value="Genomic_DNA"/>
</dbReference>
<dbReference type="FunFam" id="2.170.120.12:FF:000001">
    <property type="entry name" value="DNA-directed RNA polymerase subunit alpha"/>
    <property type="match status" value="1"/>
</dbReference>
<sequence length="386" mass="41316">MLISQRPSLAEEGVADNRSRFVIEPLEPGFGYTLGNSLRRTLLSSIPGASVTSIRIDGVLHEFTTVPGVKEDVTELILNLKSLVVSSEDDEPVTMYLRKQGPGDVTAADIAPPAGVTVHNQDLKLATLTKKGKLEIELVVERGRGYVPASPNKVVGAEIGRIPVDSIYSPVLKVTYRVEATRVEQRTDFDRLVLDVETKPSITPRDALASAGTTLVELFGLARELNVDAEGIEIGPSPAEADHIAAFALPIEEMDLTVRSYNCLKREGIHTVGELVSRTEADLLDIRNFGQKSIDEVKIKLAGMGLSLKDSPAGFDPAAAALAYSDTEWSDDDVELDGTPAANGISDVTYDPGFTPDGPGFGATANPGNTEAPQSDDTDYAETEQI</sequence>
<feature type="region of interest" description="Disordered" evidence="13">
    <location>
        <begin position="339"/>
        <end position="386"/>
    </location>
</feature>
<dbReference type="RefSeq" id="WP_205255958.1">
    <property type="nucleotide sequence ID" value="NZ_BAAAPV010000002.1"/>
</dbReference>
<dbReference type="Pfam" id="PF01000">
    <property type="entry name" value="RNA_pol_A_bac"/>
    <property type="match status" value="1"/>
</dbReference>
<evidence type="ECO:0000256" key="3">
    <source>
        <dbReference type="ARBA" id="ARBA00015972"/>
    </source>
</evidence>
<evidence type="ECO:0000313" key="15">
    <source>
        <dbReference type="EMBL" id="MBM9475889.1"/>
    </source>
</evidence>
<evidence type="ECO:0000256" key="5">
    <source>
        <dbReference type="ARBA" id="ARBA00022679"/>
    </source>
</evidence>
<evidence type="ECO:0000256" key="1">
    <source>
        <dbReference type="ARBA" id="ARBA00007123"/>
    </source>
</evidence>
<evidence type="ECO:0000313" key="16">
    <source>
        <dbReference type="Proteomes" id="UP000663801"/>
    </source>
</evidence>
<dbReference type="SMART" id="SM00662">
    <property type="entry name" value="RPOLD"/>
    <property type="match status" value="1"/>
</dbReference>
<name>A0A939C4N0_9ACTN</name>
<evidence type="ECO:0000256" key="8">
    <source>
        <dbReference type="ARBA" id="ARBA00032524"/>
    </source>
</evidence>
<dbReference type="GO" id="GO:0005737">
    <property type="term" value="C:cytoplasm"/>
    <property type="evidence" value="ECO:0007669"/>
    <property type="project" value="UniProtKB-ARBA"/>
</dbReference>
<evidence type="ECO:0000256" key="10">
    <source>
        <dbReference type="ARBA" id="ARBA00048552"/>
    </source>
</evidence>
<dbReference type="NCBIfam" id="NF003513">
    <property type="entry name" value="PRK05182.1-2"/>
    <property type="match status" value="1"/>
</dbReference>
<comment type="function">
    <text evidence="12">DNA-dependent RNA polymerase catalyzes the transcription of DNA into RNA using the four ribonucleoside triphosphates as substrates.</text>
</comment>
<dbReference type="GO" id="GO:0006351">
    <property type="term" value="P:DNA-templated transcription"/>
    <property type="evidence" value="ECO:0007669"/>
    <property type="project" value="UniProtKB-UniRule"/>
</dbReference>
<dbReference type="HAMAP" id="MF_00059">
    <property type="entry name" value="RNApol_bact_RpoA"/>
    <property type="match status" value="1"/>
</dbReference>
<dbReference type="Gene3D" id="2.170.120.12">
    <property type="entry name" value="DNA-directed RNA polymerase, insert domain"/>
    <property type="match status" value="1"/>
</dbReference>
<proteinExistence type="inferred from homology"/>
<evidence type="ECO:0000256" key="13">
    <source>
        <dbReference type="SAM" id="MobiDB-lite"/>
    </source>
</evidence>
<dbReference type="InterPro" id="IPR011262">
    <property type="entry name" value="DNA-dir_RNA_pol_insert"/>
</dbReference>
<comment type="subunit">
    <text evidence="11 12">Homodimer. The RNAP catalytic core consists of 2 alpha, 1 beta, 1 beta' and 1 omega subunit. When a sigma factor is associated with the core the holoenzyme is formed, which can initiate transcription.</text>
</comment>
<dbReference type="GO" id="GO:0003899">
    <property type="term" value="F:DNA-directed RNA polymerase activity"/>
    <property type="evidence" value="ECO:0007669"/>
    <property type="project" value="UniProtKB-UniRule"/>
</dbReference>
<dbReference type="NCBIfam" id="NF003519">
    <property type="entry name" value="PRK05182.2-5"/>
    <property type="match status" value="1"/>
</dbReference>
<evidence type="ECO:0000256" key="11">
    <source>
        <dbReference type="ARBA" id="ARBA00066029"/>
    </source>
</evidence>
<reference evidence="15" key="1">
    <citation type="submission" date="2021-01" db="EMBL/GenBank/DDBJ databases">
        <title>KCTC 19127 draft genome.</title>
        <authorList>
            <person name="An D."/>
        </authorList>
    </citation>
    <scope>NUCLEOTIDE SEQUENCE</scope>
    <source>
        <strain evidence="15">KCTC 19127</strain>
    </source>
</reference>
<keyword evidence="5 12" id="KW-0808">Transferase</keyword>
<dbReference type="InterPro" id="IPR011263">
    <property type="entry name" value="DNA-dir_RNA_pol_RpoA/D/Rpb3"/>
</dbReference>
<evidence type="ECO:0000259" key="14">
    <source>
        <dbReference type="SMART" id="SM00662"/>
    </source>
</evidence>
<gene>
    <name evidence="12" type="primary">rpoA</name>
    <name evidence="15" type="ORF">JL107_05495</name>
</gene>
<dbReference type="GO" id="GO:0000428">
    <property type="term" value="C:DNA-directed RNA polymerase complex"/>
    <property type="evidence" value="ECO:0007669"/>
    <property type="project" value="UniProtKB-KW"/>
</dbReference>
<keyword evidence="6 12" id="KW-0548">Nucleotidyltransferase</keyword>
<protein>
    <recommendedName>
        <fullName evidence="3 12">DNA-directed RNA polymerase subunit alpha</fullName>
        <shortName evidence="12">RNAP subunit alpha</shortName>
        <ecNumber evidence="2 12">2.7.7.6</ecNumber>
    </recommendedName>
    <alternativeName>
        <fullName evidence="9 12">RNA polymerase subunit alpha</fullName>
    </alternativeName>
    <alternativeName>
        <fullName evidence="8 12">Transcriptase subunit alpha</fullName>
    </alternativeName>
</protein>
<feature type="region of interest" description="Alpha C-terminal domain (alpha-CTD)" evidence="12">
    <location>
        <begin position="241"/>
        <end position="386"/>
    </location>
</feature>
<dbReference type="CDD" id="cd06928">
    <property type="entry name" value="RNAP_alpha_NTD"/>
    <property type="match status" value="1"/>
</dbReference>
<keyword evidence="7 12" id="KW-0804">Transcription</keyword>
<accession>A0A939C4N0</accession>
<keyword evidence="4 12" id="KW-0240">DNA-directed RNA polymerase</keyword>
<dbReference type="InterPro" id="IPR036603">
    <property type="entry name" value="RBP11-like"/>
</dbReference>
<dbReference type="GO" id="GO:0046983">
    <property type="term" value="F:protein dimerization activity"/>
    <property type="evidence" value="ECO:0007669"/>
    <property type="project" value="InterPro"/>
</dbReference>
<dbReference type="AlphaFoldDB" id="A0A939C4N0"/>
<keyword evidence="16" id="KW-1185">Reference proteome</keyword>
<dbReference type="InterPro" id="IPR011260">
    <property type="entry name" value="RNAP_asu_C"/>
</dbReference>
<dbReference type="SUPFAM" id="SSF56553">
    <property type="entry name" value="Insert subdomain of RNA polymerase alpha subunit"/>
    <property type="match status" value="1"/>
</dbReference>
<evidence type="ECO:0000256" key="2">
    <source>
        <dbReference type="ARBA" id="ARBA00012418"/>
    </source>
</evidence>